<dbReference type="InParanoid" id="M4BF00"/>
<feature type="signal peptide" evidence="2">
    <location>
        <begin position="1"/>
        <end position="19"/>
    </location>
</feature>
<evidence type="ECO:0000256" key="1">
    <source>
        <dbReference type="SAM" id="MobiDB-lite"/>
    </source>
</evidence>
<dbReference type="AlphaFoldDB" id="M4BF00"/>
<reference evidence="3" key="2">
    <citation type="submission" date="2015-06" db="UniProtKB">
        <authorList>
            <consortium name="EnsemblProtists"/>
        </authorList>
    </citation>
    <scope>IDENTIFICATION</scope>
    <source>
        <strain evidence="3">Emoy2</strain>
    </source>
</reference>
<keyword evidence="4" id="KW-1185">Reference proteome</keyword>
<name>M4BF00_HYAAE</name>
<dbReference type="VEuPathDB" id="FungiDB:HpaG804868"/>
<sequence length="271" mass="28562">MRRMEVLVYVAAFAAPSYALQVSVCGDATYDLPKDRGVLCASTDTTISGTACPLKGDKTSTDCFEKLSSYNGSACVAPEDAVCALVTDTTWGCVFPSVVCGGKVLTMVAQEVPVDQCETWNYHVGYLSPSIDAGTVVDGSTDYNATWFVQDTNLTVLSACGTSEYTVVPTLEPTLPPILNRADLWIPEPTPAPTPAPTFNHRPISERTPAPTSLTNDLSSTNVGRSGSEDPPTSHTTDEVQEPVALDTGGGLATGATGFSERDNTLQSQPP</sequence>
<protein>
    <recommendedName>
        <fullName evidence="5">RxLR effector candidate protein</fullName>
    </recommendedName>
</protein>
<dbReference type="HOGENOM" id="CLU_1028369_0_0_1"/>
<dbReference type="EMBL" id="JH598187">
    <property type="status" value="NOT_ANNOTATED_CDS"/>
    <property type="molecule type" value="Genomic_DNA"/>
</dbReference>
<dbReference type="EnsemblProtists" id="HpaT804868">
    <property type="protein sequence ID" value="HpaP804868"/>
    <property type="gene ID" value="HpaG804868"/>
</dbReference>
<dbReference type="eggNOG" id="ENOG502SMSF">
    <property type="taxonomic scope" value="Eukaryota"/>
</dbReference>
<evidence type="ECO:0000313" key="4">
    <source>
        <dbReference type="Proteomes" id="UP000011713"/>
    </source>
</evidence>
<reference evidence="4" key="1">
    <citation type="journal article" date="2010" name="Science">
        <title>Signatures of adaptation to obligate biotrophy in the Hyaloperonospora arabidopsidis genome.</title>
        <authorList>
            <person name="Baxter L."/>
            <person name="Tripathy S."/>
            <person name="Ishaque N."/>
            <person name="Boot N."/>
            <person name="Cabral A."/>
            <person name="Kemen E."/>
            <person name="Thines M."/>
            <person name="Ah-Fong A."/>
            <person name="Anderson R."/>
            <person name="Badejoko W."/>
            <person name="Bittner-Eddy P."/>
            <person name="Boore J.L."/>
            <person name="Chibucos M.C."/>
            <person name="Coates M."/>
            <person name="Dehal P."/>
            <person name="Delehaunty K."/>
            <person name="Dong S."/>
            <person name="Downton P."/>
            <person name="Dumas B."/>
            <person name="Fabro G."/>
            <person name="Fronick C."/>
            <person name="Fuerstenberg S.I."/>
            <person name="Fulton L."/>
            <person name="Gaulin E."/>
            <person name="Govers F."/>
            <person name="Hughes L."/>
            <person name="Humphray S."/>
            <person name="Jiang R.H."/>
            <person name="Judelson H."/>
            <person name="Kamoun S."/>
            <person name="Kyung K."/>
            <person name="Meijer H."/>
            <person name="Minx P."/>
            <person name="Morris P."/>
            <person name="Nelson J."/>
            <person name="Phuntumart V."/>
            <person name="Qutob D."/>
            <person name="Rehmany A."/>
            <person name="Rougon-Cardoso A."/>
            <person name="Ryden P."/>
            <person name="Torto-Alalibo T."/>
            <person name="Studholme D."/>
            <person name="Wang Y."/>
            <person name="Win J."/>
            <person name="Wood J."/>
            <person name="Clifton S.W."/>
            <person name="Rogers J."/>
            <person name="Van den Ackerveken G."/>
            <person name="Jones J.D."/>
            <person name="McDowell J.M."/>
            <person name="Beynon J."/>
            <person name="Tyler B.M."/>
        </authorList>
    </citation>
    <scope>NUCLEOTIDE SEQUENCE [LARGE SCALE GENOMIC DNA]</scope>
    <source>
        <strain evidence="4">Emoy2</strain>
    </source>
</reference>
<proteinExistence type="predicted"/>
<dbReference type="Proteomes" id="UP000011713">
    <property type="component" value="Unassembled WGS sequence"/>
</dbReference>
<evidence type="ECO:0008006" key="5">
    <source>
        <dbReference type="Google" id="ProtNLM"/>
    </source>
</evidence>
<organism evidence="3 4">
    <name type="scientific">Hyaloperonospora arabidopsidis (strain Emoy2)</name>
    <name type="common">Downy mildew agent</name>
    <name type="synonym">Peronospora arabidopsidis</name>
    <dbReference type="NCBI Taxonomy" id="559515"/>
    <lineage>
        <taxon>Eukaryota</taxon>
        <taxon>Sar</taxon>
        <taxon>Stramenopiles</taxon>
        <taxon>Oomycota</taxon>
        <taxon>Peronosporomycetes</taxon>
        <taxon>Peronosporales</taxon>
        <taxon>Peronosporaceae</taxon>
        <taxon>Hyaloperonospora</taxon>
    </lineage>
</organism>
<feature type="compositionally biased region" description="Polar residues" evidence="1">
    <location>
        <begin position="210"/>
        <end position="235"/>
    </location>
</feature>
<dbReference type="STRING" id="559515.M4BF00"/>
<evidence type="ECO:0000256" key="2">
    <source>
        <dbReference type="SAM" id="SignalP"/>
    </source>
</evidence>
<keyword evidence="2" id="KW-0732">Signal</keyword>
<feature type="region of interest" description="Disordered" evidence="1">
    <location>
        <begin position="186"/>
        <end position="271"/>
    </location>
</feature>
<evidence type="ECO:0000313" key="3">
    <source>
        <dbReference type="EnsemblProtists" id="HpaP804868"/>
    </source>
</evidence>
<feature type="chain" id="PRO_5004049026" description="RxLR effector candidate protein" evidence="2">
    <location>
        <begin position="20"/>
        <end position="271"/>
    </location>
</feature>
<accession>M4BF00</accession>